<dbReference type="GO" id="GO:0016887">
    <property type="term" value="F:ATP hydrolysis activity"/>
    <property type="evidence" value="ECO:0007669"/>
    <property type="project" value="RHEA"/>
</dbReference>
<accession>A0A4S4M3K9</accession>
<feature type="compositionally biased region" description="Basic and acidic residues" evidence="2">
    <location>
        <begin position="263"/>
        <end position="289"/>
    </location>
</feature>
<feature type="compositionally biased region" description="Basic and acidic residues" evidence="2">
    <location>
        <begin position="150"/>
        <end position="174"/>
    </location>
</feature>
<feature type="region of interest" description="Disordered" evidence="2">
    <location>
        <begin position="1142"/>
        <end position="1162"/>
    </location>
</feature>
<feature type="region of interest" description="Disordered" evidence="2">
    <location>
        <begin position="263"/>
        <end position="291"/>
    </location>
</feature>
<proteinExistence type="inferred from homology"/>
<feature type="compositionally biased region" description="Polar residues" evidence="2">
    <location>
        <begin position="80"/>
        <end position="98"/>
    </location>
</feature>
<comment type="similarity">
    <text evidence="1">Belongs to the helicase family.</text>
</comment>
<dbReference type="EC" id="5.6.2.3" evidence="1"/>
<protein>
    <recommendedName>
        <fullName evidence="1">ATP-dependent DNA helicase</fullName>
        <ecNumber evidence="1">5.6.2.3</ecNumber>
    </recommendedName>
</protein>
<comment type="catalytic activity">
    <reaction evidence="1">
        <text>ATP + H2O = ADP + phosphate + H(+)</text>
        <dbReference type="Rhea" id="RHEA:13065"/>
        <dbReference type="ChEBI" id="CHEBI:15377"/>
        <dbReference type="ChEBI" id="CHEBI:15378"/>
        <dbReference type="ChEBI" id="CHEBI:30616"/>
        <dbReference type="ChEBI" id="CHEBI:43474"/>
        <dbReference type="ChEBI" id="CHEBI:456216"/>
        <dbReference type="EC" id="5.6.2.3"/>
    </reaction>
</comment>
<comment type="caution">
    <text evidence="4">The sequence shown here is derived from an EMBL/GenBank/DDBJ whole genome shotgun (WGS) entry which is preliminary data.</text>
</comment>
<dbReference type="GO" id="GO:0000723">
    <property type="term" value="P:telomere maintenance"/>
    <property type="evidence" value="ECO:0007669"/>
    <property type="project" value="InterPro"/>
</dbReference>
<dbReference type="PANTHER" id="PTHR47642">
    <property type="entry name" value="ATP-DEPENDENT DNA HELICASE"/>
    <property type="match status" value="1"/>
</dbReference>
<reference evidence="4 5" key="1">
    <citation type="submission" date="2019-02" db="EMBL/GenBank/DDBJ databases">
        <title>Genome sequencing of the rare red list fungi Bondarzewia mesenterica.</title>
        <authorList>
            <person name="Buettner E."/>
            <person name="Kellner H."/>
        </authorList>
    </citation>
    <scope>NUCLEOTIDE SEQUENCE [LARGE SCALE GENOMIC DNA]</scope>
    <source>
        <strain evidence="4 5">DSM 108281</strain>
    </source>
</reference>
<feature type="compositionally biased region" description="Basic and acidic residues" evidence="2">
    <location>
        <begin position="213"/>
        <end position="223"/>
    </location>
</feature>
<feature type="region of interest" description="Disordered" evidence="2">
    <location>
        <begin position="830"/>
        <end position="870"/>
    </location>
</feature>
<keyword evidence="1" id="KW-0227">DNA damage</keyword>
<evidence type="ECO:0000256" key="2">
    <source>
        <dbReference type="SAM" id="MobiDB-lite"/>
    </source>
</evidence>
<dbReference type="OrthoDB" id="2159131at2759"/>
<feature type="domain" description="CBF1-interacting co-repressor CIR N-terminal" evidence="3">
    <location>
        <begin position="11"/>
        <end position="48"/>
    </location>
</feature>
<gene>
    <name evidence="4" type="ORF">EW146_g2114</name>
</gene>
<dbReference type="InterPro" id="IPR010285">
    <property type="entry name" value="DNA_helicase_pif1-like_DEAD"/>
</dbReference>
<feature type="compositionally biased region" description="Low complexity" evidence="2">
    <location>
        <begin position="188"/>
        <end position="212"/>
    </location>
</feature>
<keyword evidence="1" id="KW-0067">ATP-binding</keyword>
<keyword evidence="1" id="KW-0234">DNA repair</keyword>
<dbReference type="InterPro" id="IPR019339">
    <property type="entry name" value="CIR_N_dom"/>
</dbReference>
<evidence type="ECO:0000313" key="5">
    <source>
        <dbReference type="Proteomes" id="UP000310158"/>
    </source>
</evidence>
<feature type="region of interest" description="Disordered" evidence="2">
    <location>
        <begin position="71"/>
        <end position="98"/>
    </location>
</feature>
<organism evidence="4 5">
    <name type="scientific">Bondarzewia mesenterica</name>
    <dbReference type="NCBI Taxonomy" id="1095465"/>
    <lineage>
        <taxon>Eukaryota</taxon>
        <taxon>Fungi</taxon>
        <taxon>Dikarya</taxon>
        <taxon>Basidiomycota</taxon>
        <taxon>Agaricomycotina</taxon>
        <taxon>Agaricomycetes</taxon>
        <taxon>Russulales</taxon>
        <taxon>Bondarzewiaceae</taxon>
        <taxon>Bondarzewia</taxon>
    </lineage>
</organism>
<dbReference type="InterPro" id="IPR025476">
    <property type="entry name" value="Helitron_helicase-like"/>
</dbReference>
<dbReference type="SUPFAM" id="SSF52540">
    <property type="entry name" value="P-loop containing nucleoside triphosphate hydrolases"/>
    <property type="match status" value="2"/>
</dbReference>
<evidence type="ECO:0000313" key="4">
    <source>
        <dbReference type="EMBL" id="THH18968.1"/>
    </source>
</evidence>
<feature type="region of interest" description="Disordered" evidence="2">
    <location>
        <begin position="127"/>
        <end position="249"/>
    </location>
</feature>
<comment type="cofactor">
    <cofactor evidence="1">
        <name>Mg(2+)</name>
        <dbReference type="ChEBI" id="CHEBI:18420"/>
    </cofactor>
</comment>
<feature type="region of interest" description="Disordered" evidence="2">
    <location>
        <begin position="923"/>
        <end position="955"/>
    </location>
</feature>
<dbReference type="GO" id="GO:0005524">
    <property type="term" value="F:ATP binding"/>
    <property type="evidence" value="ECO:0007669"/>
    <property type="project" value="UniProtKB-KW"/>
</dbReference>
<keyword evidence="1" id="KW-0378">Hydrolase</keyword>
<dbReference type="SMART" id="SM01083">
    <property type="entry name" value="Cir_N"/>
    <property type="match status" value="1"/>
</dbReference>
<feature type="region of interest" description="Disordered" evidence="2">
    <location>
        <begin position="1033"/>
        <end position="1063"/>
    </location>
</feature>
<name>A0A4S4M3K9_9AGAM</name>
<keyword evidence="1" id="KW-0547">Nucleotide-binding</keyword>
<evidence type="ECO:0000259" key="3">
    <source>
        <dbReference type="SMART" id="SM01083"/>
    </source>
</evidence>
<feature type="compositionally biased region" description="Acidic residues" evidence="2">
    <location>
        <begin position="1042"/>
        <end position="1063"/>
    </location>
</feature>
<dbReference type="GO" id="GO:0043139">
    <property type="term" value="F:5'-3' DNA helicase activity"/>
    <property type="evidence" value="ECO:0007669"/>
    <property type="project" value="UniProtKB-EC"/>
</dbReference>
<dbReference type="GO" id="GO:0006310">
    <property type="term" value="P:DNA recombination"/>
    <property type="evidence" value="ECO:0007669"/>
    <property type="project" value="UniProtKB-KW"/>
</dbReference>
<keyword evidence="1" id="KW-0347">Helicase</keyword>
<keyword evidence="1" id="KW-0233">DNA recombination</keyword>
<dbReference type="Proteomes" id="UP000310158">
    <property type="component" value="Unassembled WGS sequence"/>
</dbReference>
<sequence>MGKLNIAHHKSYHPYRLDNIARVRRDEEEAKLKEQQEEDRALLAVCLEVLCPVIYDAESRLNDLRQRAGLDQGRADEEITSTAGPSNSEAVTNSTPLSSTGKHINLFEDLEQQSIVVAARASKKTVSAAEAERGFPLAPTTKDLNPWYSTRKEEKPEEPSDDRRLRDLARKSHADPLSAIPPHIRSKAPSSSSSSSTSSAPSPPATASTLEARLSRESSERARALALVKRKQREREATATPSTVHGGYGDVFNREEVEAAHKGWGRKGRENWRDRSWDEGNRSDRRRWEGGGGRGRRIVYGIWVAVEILDVLERERLTYMTQTHPISLRKRFLDYSPMAEVESRRIEKSAYHFLNIFDIYCDISIDDSDVMKRSRSRNFEADARVLSSITKEKLEVAEREEERNHAISDPAVRALRRHVHATAARVKGSDSARHQLRSQIWSTSVEKGPPTMWITINPCDLHDPIPQIYAGESIDMDQFVATSGPDKAMRANNIAKDPYAAAKFFHFIIRTVLETLFQIRISGAGRVWSGKGVLGKVAAYFGTVESQGRGTLHLHQLIWLEGAPSSTEMQGLLQTEVFRERVTNFIAKNIRAFLPGLGSKTEVSAIENEKEIGYNRPPLPGDESYEDKIRQWELRVARSKQVHTCQRGRCLIVDSKGHLRCKRGAPFSLNDADFIDDAGRWGPKREFAMVNGWMPAISINCRCNNDAKLLTNGGDTKNLTWYVTTYAAKKQNKHHNLSAVMAKAHAYHLDHTNYTDSLCDDQRKMIFRVVQTINHQQELAAPMVISYLMGWDDTYKSHQYSTIFVSSILGAILHEFPNLKPKRRRTHGAIENVAPELSDDSIDTNRSIGESSEEDSASLHASTRSEMAVGEQDIDDIVTLDTDETGKLYTKSQVVDYRFRGSTLDNMGLIDFFVETYESERSKDLRKHPKKKKTATERQSGRPMNDRVPYATQHPKHKTLHRIIRSIDHNTLPNFVGFHLLPRSDDTETHDYYCACMLALMKPWRDLCRDLKSADESWQAALESFLMDASPIIKKKDHDGNDDRDEDEDDLSEDIEDEDDEEVTEERLSAFIASETNHREKVYAQVALSHAIEAGIFSKNSMCHRPEDISAAEKVVNANERHLQLLNQWREQMKRDVLLQNDDIDNPAHSNCSRPSIAEDRNPAVTPLDLSTADIQNHIGADEYGGEQSLSALDPSLLNDSQKRAYDIVSWHLTENLADRSPPPLRMILHGEGGTGKSKVIQTITEKFVNAGAKKLLAKGAYTGIAASLINGKTTHILCAIPPKQSDKISDMVKKRLQSEWADWKYLIIDEYSMIGKTFLAKLSKNISVAKQTTDHSITDCSFGGISVILCGDHHQFPPVARSKREALYWPTDVSRDNADMQIGRAIFEEFDVVVQLTEQIRVTDARWNFFLRHLRLGQVTEDDTKMLHSQVLHHSSCPTTDFSQNPWKDAALVTSRHTVRKEWNDHATKQHCLSKGVCRYICNAEDRMKANDNRQLTLVERFALAKHTSSKNGNATNSERRTKLSDTIELAIGMKVMVTSNLATDLDVTNGARGEITEIILHPGELLTGNDDVVHLREVPLYILIKMQRTRASKLDHLDDNIIPIEPSSQSYRVNFKERNGKPITKAICRRQFSITAAYAFTDYRSQGQTISHVLVDIASPPTGKLSLFNLYVALSRSSGRDTIRLLRDFDDEVFMASHDSAVLEEDDRLYIRDRKTTEWWIEIQRN</sequence>
<evidence type="ECO:0000256" key="1">
    <source>
        <dbReference type="RuleBase" id="RU363044"/>
    </source>
</evidence>
<feature type="compositionally biased region" description="Basic residues" evidence="2">
    <location>
        <begin position="924"/>
        <end position="933"/>
    </location>
</feature>
<dbReference type="Pfam" id="PF05970">
    <property type="entry name" value="PIF1"/>
    <property type="match status" value="1"/>
</dbReference>
<keyword evidence="5" id="KW-1185">Reference proteome</keyword>
<dbReference type="EMBL" id="SGPL01000059">
    <property type="protein sequence ID" value="THH18968.1"/>
    <property type="molecule type" value="Genomic_DNA"/>
</dbReference>
<dbReference type="Gene3D" id="3.40.50.300">
    <property type="entry name" value="P-loop containing nucleotide triphosphate hydrolases"/>
    <property type="match status" value="1"/>
</dbReference>
<dbReference type="GO" id="GO:0006281">
    <property type="term" value="P:DNA repair"/>
    <property type="evidence" value="ECO:0007669"/>
    <property type="project" value="UniProtKB-KW"/>
</dbReference>
<dbReference type="Pfam" id="PF14214">
    <property type="entry name" value="Helitron_like_N"/>
    <property type="match status" value="1"/>
</dbReference>
<dbReference type="InterPro" id="IPR051055">
    <property type="entry name" value="PIF1_helicase"/>
</dbReference>
<dbReference type="InterPro" id="IPR027417">
    <property type="entry name" value="P-loop_NTPase"/>
</dbReference>